<dbReference type="Proteomes" id="UP000479756">
    <property type="component" value="Unassembled WGS sequence"/>
</dbReference>
<keyword evidence="1" id="KW-0597">Phosphoprotein</keyword>
<evidence type="ECO:0000256" key="1">
    <source>
        <dbReference type="ARBA" id="ARBA00022553"/>
    </source>
</evidence>
<organism evidence="3 4">
    <name type="scientific">Galbitalea soli</name>
    <dbReference type="NCBI Taxonomy" id="1268042"/>
    <lineage>
        <taxon>Bacteria</taxon>
        <taxon>Bacillati</taxon>
        <taxon>Actinomycetota</taxon>
        <taxon>Actinomycetes</taxon>
        <taxon>Micrococcales</taxon>
        <taxon>Microbacteriaceae</taxon>
        <taxon>Galbitalea</taxon>
    </lineage>
</organism>
<evidence type="ECO:0000313" key="3">
    <source>
        <dbReference type="EMBL" id="NEM90442.1"/>
    </source>
</evidence>
<evidence type="ECO:0000313" key="4">
    <source>
        <dbReference type="Proteomes" id="UP000479756"/>
    </source>
</evidence>
<dbReference type="Pfam" id="PF00498">
    <property type="entry name" value="FHA"/>
    <property type="match status" value="1"/>
</dbReference>
<dbReference type="AlphaFoldDB" id="A0A7C9TQ26"/>
<sequence length="170" mass="18296">MVAPILPADGDLDDTVVPGREPAQLIEQADTAPIPVQEEQARPFFRYRIGRTVVWLDAVSYVGRRPSSPRIVHGQMPRLVRVPSPGHEVSSTHVELRQLGSSVVITDMRSTNGSTVFPPGVAPHKLRQGESVVVTPGTLVDIGDGNVIEILPLQLRAPGEPPAHIQEGSS</sequence>
<reference evidence="3 4" key="1">
    <citation type="journal article" date="2014" name="Int. J. Syst. Evol. Microbiol.">
        <title>Description of Galbitalea soli gen. nov., sp. nov., and Frondihabitans sucicola sp. nov.</title>
        <authorList>
            <person name="Kim S.J."/>
            <person name="Lim J.M."/>
            <person name="Ahn J.H."/>
            <person name="Weon H.Y."/>
            <person name="Hamada M."/>
            <person name="Suzuki K."/>
            <person name="Ahn T.Y."/>
            <person name="Kwon S.W."/>
        </authorList>
    </citation>
    <scope>NUCLEOTIDE SEQUENCE [LARGE SCALE GENOMIC DNA]</scope>
    <source>
        <strain evidence="3 4">NBRC 108727</strain>
    </source>
</reference>
<keyword evidence="4" id="KW-1185">Reference proteome</keyword>
<accession>A0A7C9TQ26</accession>
<protein>
    <submittedName>
        <fullName evidence="3">FHA domain-containing protein</fullName>
    </submittedName>
</protein>
<dbReference type="InterPro" id="IPR000253">
    <property type="entry name" value="FHA_dom"/>
</dbReference>
<dbReference type="Gene3D" id="2.60.200.20">
    <property type="match status" value="1"/>
</dbReference>
<dbReference type="CDD" id="cd00060">
    <property type="entry name" value="FHA"/>
    <property type="match status" value="1"/>
</dbReference>
<dbReference type="SUPFAM" id="SSF49879">
    <property type="entry name" value="SMAD/FHA domain"/>
    <property type="match status" value="1"/>
</dbReference>
<name>A0A7C9TQ26_9MICO</name>
<proteinExistence type="predicted"/>
<dbReference type="EMBL" id="JAAGWZ010000001">
    <property type="protein sequence ID" value="NEM90442.1"/>
    <property type="molecule type" value="Genomic_DNA"/>
</dbReference>
<gene>
    <name evidence="3" type="ORF">G3T37_03630</name>
</gene>
<comment type="caution">
    <text evidence="3">The sequence shown here is derived from an EMBL/GenBank/DDBJ whole genome shotgun (WGS) entry which is preliminary data.</text>
</comment>
<dbReference type="InterPro" id="IPR008984">
    <property type="entry name" value="SMAD_FHA_dom_sf"/>
</dbReference>
<feature type="domain" description="FHA" evidence="2">
    <location>
        <begin position="74"/>
        <end position="143"/>
    </location>
</feature>
<evidence type="ECO:0000259" key="2">
    <source>
        <dbReference type="Pfam" id="PF00498"/>
    </source>
</evidence>